<name>A0A2N0QYQ9_9GLOM</name>
<sequence length="134" mass="15485">MNIRHFFRFIVDARALLSFCSMARFTAFGSPALFDWADMLPTLTTLQQRIPYLYSLDWLCPQCNSAPEDLNHLWTCPYILPDLNPCLTYRSEVIKFRDSCLSSFLSLKSLVTSFQIGFSTLNCWDYKTPSLSCL</sequence>
<reference evidence="1 2" key="2">
    <citation type="submission" date="2017-10" db="EMBL/GenBank/DDBJ databases">
        <title>Genome analyses suggest a sexual origin of heterokaryosis in a supposedly ancient asexual fungus.</title>
        <authorList>
            <person name="Corradi N."/>
            <person name="Sedzielewska K."/>
            <person name="Noel J."/>
            <person name="Charron P."/>
            <person name="Farinelli L."/>
            <person name="Marton T."/>
            <person name="Kruger M."/>
            <person name="Pelin A."/>
            <person name="Brachmann A."/>
            <person name="Corradi N."/>
        </authorList>
    </citation>
    <scope>NUCLEOTIDE SEQUENCE [LARGE SCALE GENOMIC DNA]</scope>
    <source>
        <strain evidence="1 2">A1</strain>
    </source>
</reference>
<proteinExistence type="predicted"/>
<evidence type="ECO:0000313" key="1">
    <source>
        <dbReference type="EMBL" id="PKC56183.1"/>
    </source>
</evidence>
<dbReference type="Proteomes" id="UP000232688">
    <property type="component" value="Unassembled WGS sequence"/>
</dbReference>
<accession>A0A2N0QYQ9</accession>
<organism evidence="1 2">
    <name type="scientific">Rhizophagus irregularis</name>
    <dbReference type="NCBI Taxonomy" id="588596"/>
    <lineage>
        <taxon>Eukaryota</taxon>
        <taxon>Fungi</taxon>
        <taxon>Fungi incertae sedis</taxon>
        <taxon>Mucoromycota</taxon>
        <taxon>Glomeromycotina</taxon>
        <taxon>Glomeromycetes</taxon>
        <taxon>Glomerales</taxon>
        <taxon>Glomeraceae</taxon>
        <taxon>Rhizophagus</taxon>
    </lineage>
</organism>
<dbReference type="AlphaFoldDB" id="A0A2N0QYQ9"/>
<protein>
    <submittedName>
        <fullName evidence="1">Uncharacterized protein</fullName>
    </submittedName>
</protein>
<evidence type="ECO:0000313" key="2">
    <source>
        <dbReference type="Proteomes" id="UP000232688"/>
    </source>
</evidence>
<comment type="caution">
    <text evidence="1">The sequence shown here is derived from an EMBL/GenBank/DDBJ whole genome shotgun (WGS) entry which is preliminary data.</text>
</comment>
<dbReference type="EMBL" id="LLXH01002238">
    <property type="protein sequence ID" value="PKC56183.1"/>
    <property type="molecule type" value="Genomic_DNA"/>
</dbReference>
<dbReference type="VEuPathDB" id="FungiDB:RhiirA1_474372"/>
<reference evidence="1 2" key="1">
    <citation type="submission" date="2017-10" db="EMBL/GenBank/DDBJ databases">
        <title>Extensive intraspecific genome diversity in a model arbuscular mycorrhizal fungus.</title>
        <authorList>
            <person name="Chen E.C.H."/>
            <person name="Morin E."/>
            <person name="Baudet D."/>
            <person name="Noel J."/>
            <person name="Ndikumana S."/>
            <person name="Charron P."/>
            <person name="St-Onge C."/>
            <person name="Giorgi J."/>
            <person name="Grigoriev I.V."/>
            <person name="Roux C."/>
            <person name="Martin F.M."/>
            <person name="Corradi N."/>
        </authorList>
    </citation>
    <scope>NUCLEOTIDE SEQUENCE [LARGE SCALE GENOMIC DNA]</scope>
    <source>
        <strain evidence="1 2">A1</strain>
    </source>
</reference>
<gene>
    <name evidence="1" type="ORF">RhiirA1_474372</name>
</gene>